<keyword evidence="3" id="KW-1185">Reference proteome</keyword>
<evidence type="ECO:0000313" key="2">
    <source>
        <dbReference type="EMBL" id="PVE49425.1"/>
    </source>
</evidence>
<reference evidence="2 3" key="1">
    <citation type="journal article" date="2011" name="Syst. Appl. Microbiol.">
        <title>Defluviimonas denitrificans gen. nov., sp. nov., and Pararhodobacter aggregans gen. nov., sp. nov., non-phototrophic Rhodobacteraceae from the biofilter of a marine aquaculture.</title>
        <authorList>
            <person name="Foesel B.U."/>
            <person name="Drake H.L."/>
            <person name="Schramm A."/>
        </authorList>
    </citation>
    <scope>NUCLEOTIDE SEQUENCE [LARGE SCALE GENOMIC DNA]</scope>
    <source>
        <strain evidence="2 3">D1-19</strain>
    </source>
</reference>
<dbReference type="PANTHER" id="PTHR37549">
    <property type="entry name" value="LIPOPROTEIN LPRI"/>
    <property type="match status" value="1"/>
</dbReference>
<dbReference type="InterPro" id="IPR052755">
    <property type="entry name" value="Lysozyme_Inhibitor_LprI"/>
</dbReference>
<dbReference type="AlphaFoldDB" id="A0A2T7UXC3"/>
<comment type="caution">
    <text evidence="2">The sequence shown here is derived from an EMBL/GenBank/DDBJ whole genome shotgun (WGS) entry which is preliminary data.</text>
</comment>
<dbReference type="OrthoDB" id="122332at2"/>
<proteinExistence type="predicted"/>
<dbReference type="PANTHER" id="PTHR37549:SF1">
    <property type="entry name" value="LIPOPROTEIN LPRI"/>
    <property type="match status" value="1"/>
</dbReference>
<dbReference type="EMBL" id="QDDR01000001">
    <property type="protein sequence ID" value="PVE49425.1"/>
    <property type="molecule type" value="Genomic_DNA"/>
</dbReference>
<feature type="chain" id="PRO_5015725895" description="Lysozyme inhibitor LprI N-terminal domain-containing protein" evidence="1">
    <location>
        <begin position="20"/>
        <end position="111"/>
    </location>
</feature>
<dbReference type="GO" id="GO:0005576">
    <property type="term" value="C:extracellular region"/>
    <property type="evidence" value="ECO:0007669"/>
    <property type="project" value="TreeGrafter"/>
</dbReference>
<dbReference type="RefSeq" id="WP_107749929.1">
    <property type="nucleotide sequence ID" value="NZ_QBKF01000001.1"/>
</dbReference>
<feature type="signal peptide" evidence="1">
    <location>
        <begin position="1"/>
        <end position="19"/>
    </location>
</feature>
<protein>
    <recommendedName>
        <fullName evidence="4">Lysozyme inhibitor LprI N-terminal domain-containing protein</fullName>
    </recommendedName>
</protein>
<dbReference type="Proteomes" id="UP000244810">
    <property type="component" value="Unassembled WGS sequence"/>
</dbReference>
<name>A0A2T7UXC3_9RHOB</name>
<sequence>MRPALLLAVLLALPLPASAASYDCSLPTLTPNERAICQTRDLNDMDVEMATMFRLLSGLFGMGMRGAMQDDQRAWLQTRMACGPDAACIRHAYRQRIDALQAIYDGIDRPI</sequence>
<organism evidence="2 3">
    <name type="scientific">Pararhodobacter aggregans</name>
    <dbReference type="NCBI Taxonomy" id="404875"/>
    <lineage>
        <taxon>Bacteria</taxon>
        <taxon>Pseudomonadati</taxon>
        <taxon>Pseudomonadota</taxon>
        <taxon>Alphaproteobacteria</taxon>
        <taxon>Rhodobacterales</taxon>
        <taxon>Paracoccaceae</taxon>
        <taxon>Pararhodobacter</taxon>
    </lineage>
</organism>
<evidence type="ECO:0008006" key="4">
    <source>
        <dbReference type="Google" id="ProtNLM"/>
    </source>
</evidence>
<keyword evidence="1" id="KW-0732">Signal</keyword>
<gene>
    <name evidence="2" type="ORF">DDE23_03235</name>
</gene>
<evidence type="ECO:0000313" key="3">
    <source>
        <dbReference type="Proteomes" id="UP000244810"/>
    </source>
</evidence>
<accession>A0A2T7UXC3</accession>
<evidence type="ECO:0000256" key="1">
    <source>
        <dbReference type="SAM" id="SignalP"/>
    </source>
</evidence>